<reference evidence="5" key="1">
    <citation type="journal article" date="2020" name="mSystems">
        <title>Genome- and Community-Level Interaction Insights into Carbon Utilization and Element Cycling Functions of Hydrothermarchaeota in Hydrothermal Sediment.</title>
        <authorList>
            <person name="Zhou Z."/>
            <person name="Liu Y."/>
            <person name="Xu W."/>
            <person name="Pan J."/>
            <person name="Luo Z.H."/>
            <person name="Li M."/>
        </authorList>
    </citation>
    <scope>NUCLEOTIDE SEQUENCE [LARGE SCALE GENOMIC DNA]</scope>
    <source>
        <strain evidence="6">SpSt-10</strain>
        <strain evidence="5">SpSt-62</strain>
        <strain evidence="4">SpSt-97</strain>
    </source>
</reference>
<dbReference type="EMBL" id="DTPI01000031">
    <property type="protein sequence ID" value="HGE66651.1"/>
    <property type="molecule type" value="Genomic_DNA"/>
</dbReference>
<evidence type="ECO:0000259" key="3">
    <source>
        <dbReference type="PROSITE" id="PS51371"/>
    </source>
</evidence>
<dbReference type="SUPFAM" id="SSF54631">
    <property type="entry name" value="CBS-domain pair"/>
    <property type="match status" value="1"/>
</dbReference>
<dbReference type="InterPro" id="IPR051462">
    <property type="entry name" value="CBS_domain-containing"/>
</dbReference>
<dbReference type="PANTHER" id="PTHR48108:SF26">
    <property type="entry name" value="CBS DOMAIN-CONTAINING PROTEIN DDB_G0289609"/>
    <property type="match status" value="1"/>
</dbReference>
<dbReference type="EMBL" id="DTAK01000001">
    <property type="protein sequence ID" value="HGU58636.1"/>
    <property type="molecule type" value="Genomic_DNA"/>
</dbReference>
<dbReference type="PANTHER" id="PTHR48108">
    <property type="entry name" value="CBS DOMAIN-CONTAINING PROTEIN CBSX2, CHLOROPLASTIC"/>
    <property type="match status" value="1"/>
</dbReference>
<proteinExistence type="predicted"/>
<sequence>MTVKIVKRMRDETITAPPHATVREVANLMKEYNVGCVIITQMDAPVGIITDRDIVVRVVAEGKSLDTPVEEVMTRNIVVAHENDQIRDVIKIMREKSIRRIPVIDDNGNLSGIVTFDDIFVELADEIFNLSRIPRAGMPPKPY</sequence>
<evidence type="ECO:0000313" key="5">
    <source>
        <dbReference type="EMBL" id="HGU58636.1"/>
    </source>
</evidence>
<feature type="domain" description="CBS" evidence="3">
    <location>
        <begin position="73"/>
        <end position="130"/>
    </location>
</feature>
<dbReference type="Gene3D" id="3.10.580.10">
    <property type="entry name" value="CBS-domain"/>
    <property type="match status" value="1"/>
</dbReference>
<name>A0A7C4W291_9EURY</name>
<keyword evidence="1" id="KW-0677">Repeat</keyword>
<dbReference type="EMBL" id="DRUC01000068">
    <property type="protein sequence ID" value="HHF48457.1"/>
    <property type="molecule type" value="Genomic_DNA"/>
</dbReference>
<feature type="domain" description="CBS" evidence="3">
    <location>
        <begin position="9"/>
        <end position="65"/>
    </location>
</feature>
<dbReference type="Pfam" id="PF00571">
    <property type="entry name" value="CBS"/>
    <property type="match status" value="2"/>
</dbReference>
<protein>
    <submittedName>
        <fullName evidence="5">CBS domain-containing protein</fullName>
    </submittedName>
</protein>
<dbReference type="SMART" id="SM00116">
    <property type="entry name" value="CBS"/>
    <property type="match status" value="2"/>
</dbReference>
<organism evidence="5">
    <name type="scientific">Geoglobus ahangari</name>
    <dbReference type="NCBI Taxonomy" id="113653"/>
    <lineage>
        <taxon>Archaea</taxon>
        <taxon>Methanobacteriati</taxon>
        <taxon>Methanobacteriota</taxon>
        <taxon>Archaeoglobi</taxon>
        <taxon>Archaeoglobales</taxon>
        <taxon>Archaeoglobaceae</taxon>
        <taxon>Geoglobus</taxon>
    </lineage>
</organism>
<dbReference type="InterPro" id="IPR046342">
    <property type="entry name" value="CBS_dom_sf"/>
</dbReference>
<dbReference type="AlphaFoldDB" id="A0A7C4W291"/>
<evidence type="ECO:0000256" key="1">
    <source>
        <dbReference type="ARBA" id="ARBA00022737"/>
    </source>
</evidence>
<gene>
    <name evidence="6" type="ORF">ENL48_04655</name>
    <name evidence="5" type="ORF">ENT89_00100</name>
    <name evidence="4" type="ORF">ENX77_06015</name>
</gene>
<evidence type="ECO:0000313" key="6">
    <source>
        <dbReference type="EMBL" id="HHF48457.1"/>
    </source>
</evidence>
<evidence type="ECO:0000313" key="4">
    <source>
        <dbReference type="EMBL" id="HGE66651.1"/>
    </source>
</evidence>
<evidence type="ECO:0000256" key="2">
    <source>
        <dbReference type="PROSITE-ProRule" id="PRU00703"/>
    </source>
</evidence>
<accession>A0A7C4W291</accession>
<comment type="caution">
    <text evidence="5">The sequence shown here is derived from an EMBL/GenBank/DDBJ whole genome shotgun (WGS) entry which is preliminary data.</text>
</comment>
<keyword evidence="2" id="KW-0129">CBS domain</keyword>
<dbReference type="InterPro" id="IPR000644">
    <property type="entry name" value="CBS_dom"/>
</dbReference>
<dbReference type="PROSITE" id="PS51371">
    <property type="entry name" value="CBS"/>
    <property type="match status" value="2"/>
</dbReference>